<dbReference type="Pfam" id="PF00034">
    <property type="entry name" value="Cytochrom_C"/>
    <property type="match status" value="1"/>
</dbReference>
<feature type="transmembrane region" description="Helical" evidence="12">
    <location>
        <begin position="293"/>
        <end position="316"/>
    </location>
</feature>
<comment type="subcellular location">
    <subcellularLocation>
        <location evidence="1">Membrane</location>
        <topology evidence="1">Multi-pass membrane protein</topology>
    </subcellularLocation>
</comment>
<dbReference type="Gene3D" id="1.20.810.10">
    <property type="entry name" value="Cytochrome Bc1 Complex, Chain C"/>
    <property type="match status" value="1"/>
</dbReference>
<evidence type="ECO:0000256" key="11">
    <source>
        <dbReference type="PROSITE-ProRule" id="PRU00433"/>
    </source>
</evidence>
<keyword evidence="5 12" id="KW-0812">Transmembrane</keyword>
<feature type="domain" description="Cytochrome b/b6 N-terminal region profile" evidence="13">
    <location>
        <begin position="5"/>
        <end position="216"/>
    </location>
</feature>
<dbReference type="InterPro" id="IPR048259">
    <property type="entry name" value="Cytochrome_b_N_euk/bac"/>
</dbReference>
<dbReference type="InterPro" id="IPR009056">
    <property type="entry name" value="Cyt_c-like_dom"/>
</dbReference>
<dbReference type="PROSITE" id="PS51002">
    <property type="entry name" value="CYTB_NTER"/>
    <property type="match status" value="1"/>
</dbReference>
<evidence type="ECO:0000256" key="2">
    <source>
        <dbReference type="ARBA" id="ARBA00022448"/>
    </source>
</evidence>
<keyword evidence="9 11" id="KW-0408">Iron</keyword>
<dbReference type="Gene3D" id="1.10.760.10">
    <property type="entry name" value="Cytochrome c-like domain"/>
    <property type="match status" value="2"/>
</dbReference>
<protein>
    <submittedName>
        <fullName evidence="15">Cytochrome b N-terminal domain-containing protein</fullName>
    </submittedName>
</protein>
<name>A0ABU5H0V0_9BACT</name>
<feature type="transmembrane region" description="Helical" evidence="12">
    <location>
        <begin position="89"/>
        <end position="110"/>
    </location>
</feature>
<dbReference type="EMBL" id="JAXIVS010000003">
    <property type="protein sequence ID" value="MDY7227073.1"/>
    <property type="molecule type" value="Genomic_DNA"/>
</dbReference>
<evidence type="ECO:0000259" key="13">
    <source>
        <dbReference type="PROSITE" id="PS51002"/>
    </source>
</evidence>
<feature type="transmembrane region" description="Helical" evidence="12">
    <location>
        <begin position="117"/>
        <end position="139"/>
    </location>
</feature>
<evidence type="ECO:0000256" key="10">
    <source>
        <dbReference type="ARBA" id="ARBA00023136"/>
    </source>
</evidence>
<keyword evidence="16" id="KW-1185">Reference proteome</keyword>
<dbReference type="SUPFAM" id="SSF81342">
    <property type="entry name" value="Transmembrane di-heme cytochromes"/>
    <property type="match status" value="1"/>
</dbReference>
<dbReference type="RefSeq" id="WP_321545789.1">
    <property type="nucleotide sequence ID" value="NZ_JAXIVS010000003.1"/>
</dbReference>
<keyword evidence="7" id="KW-0249">Electron transport</keyword>
<dbReference type="Proteomes" id="UP001291309">
    <property type="component" value="Unassembled WGS sequence"/>
</dbReference>
<evidence type="ECO:0000313" key="15">
    <source>
        <dbReference type="EMBL" id="MDY7227073.1"/>
    </source>
</evidence>
<gene>
    <name evidence="15" type="ORF">SYV04_11755</name>
</gene>
<keyword evidence="2" id="KW-0813">Transport</keyword>
<keyword evidence="4" id="KW-0679">Respiratory chain</keyword>
<feature type="transmembrane region" description="Helical" evidence="12">
    <location>
        <begin position="234"/>
        <end position="253"/>
    </location>
</feature>
<proteinExistence type="predicted"/>
<evidence type="ECO:0000256" key="4">
    <source>
        <dbReference type="ARBA" id="ARBA00022660"/>
    </source>
</evidence>
<reference evidence="15 16" key="1">
    <citation type="submission" date="2023-12" db="EMBL/GenBank/DDBJ databases">
        <title>the genome sequence of Hyalangium sp. s54d21.</title>
        <authorList>
            <person name="Zhang X."/>
        </authorList>
    </citation>
    <scope>NUCLEOTIDE SEQUENCE [LARGE SCALE GENOMIC DNA]</scope>
    <source>
        <strain evidence="16">s54d21</strain>
    </source>
</reference>
<sequence>MLKRFGDWLDSRTGHRALMHSALFERVLGGARWRYVFGSALVVLILLQAVTGIALELYYSPSTTDAWASVNYIETQVQLGSLVRGLHHFGASAIVILVVLHLLQTAWAGAFRAPREVNWLAGFVLMQIILALALTGYLLPWDQKGYWATQVATSIAGTLPLIGEKLQTFLQGGASYGNLTLTRFHTLHVILLPAGLVLFLGIHLALFRKHGVTPPDMPQEELERRAEPFFPKQLFYDTAFAAAVVGTLFFVAFSQGAPLEGPADPSSQYLARPEWYFLPLFQLLKYFEGGAELLGTVVLPGLAMGFMATLPFIHAFLVRRLPQAHRALALVLTLGLAGVGALGALAVASDRKDPAVATMAARAHEEALEARRLATKGVPTAGPLELYRNDPIVWGARVISAQCQSCHQACDTPNYTGSPCLEGYASRAWIARFLRNPRAPHFFGNTKIDEMDAYTGPQESLDALVEFLYSQGERPDVTVALAKKGEELFDGEGCASCHTLDGVGSGMAPDLKGWASHAWTAAFIRTPGAPRFFGELNEMETFDHTRLPEDELRAVTLWLHAQASQPLKFP</sequence>
<evidence type="ECO:0000256" key="9">
    <source>
        <dbReference type="ARBA" id="ARBA00023004"/>
    </source>
</evidence>
<feature type="transmembrane region" description="Helical" evidence="12">
    <location>
        <begin position="328"/>
        <end position="348"/>
    </location>
</feature>
<dbReference type="Pfam" id="PF00032">
    <property type="entry name" value="Cytochrom_B_C"/>
    <property type="match status" value="1"/>
</dbReference>
<evidence type="ECO:0000256" key="1">
    <source>
        <dbReference type="ARBA" id="ARBA00004141"/>
    </source>
</evidence>
<dbReference type="InterPro" id="IPR005798">
    <property type="entry name" value="Cyt_b/b6_C"/>
</dbReference>
<dbReference type="PANTHER" id="PTHR19271:SF16">
    <property type="entry name" value="CYTOCHROME B"/>
    <property type="match status" value="1"/>
</dbReference>
<accession>A0ABU5H0V0</accession>
<evidence type="ECO:0000256" key="8">
    <source>
        <dbReference type="ARBA" id="ARBA00022989"/>
    </source>
</evidence>
<evidence type="ECO:0000256" key="6">
    <source>
        <dbReference type="ARBA" id="ARBA00022723"/>
    </source>
</evidence>
<dbReference type="PANTHER" id="PTHR19271">
    <property type="entry name" value="CYTOCHROME B"/>
    <property type="match status" value="1"/>
</dbReference>
<evidence type="ECO:0000256" key="3">
    <source>
        <dbReference type="ARBA" id="ARBA00022617"/>
    </source>
</evidence>
<dbReference type="PROSITE" id="PS51007">
    <property type="entry name" value="CYTC"/>
    <property type="match status" value="1"/>
</dbReference>
<dbReference type="InterPro" id="IPR036150">
    <property type="entry name" value="Cyt_b/b6_C_sf"/>
</dbReference>
<dbReference type="InterPro" id="IPR027387">
    <property type="entry name" value="Cytb/b6-like_sf"/>
</dbReference>
<evidence type="ECO:0000256" key="12">
    <source>
        <dbReference type="SAM" id="Phobius"/>
    </source>
</evidence>
<organism evidence="15 16">
    <name type="scientific">Hyalangium rubrum</name>
    <dbReference type="NCBI Taxonomy" id="3103134"/>
    <lineage>
        <taxon>Bacteria</taxon>
        <taxon>Pseudomonadati</taxon>
        <taxon>Myxococcota</taxon>
        <taxon>Myxococcia</taxon>
        <taxon>Myxococcales</taxon>
        <taxon>Cystobacterineae</taxon>
        <taxon>Archangiaceae</taxon>
        <taxon>Hyalangium</taxon>
    </lineage>
</organism>
<keyword evidence="3 11" id="KW-0349">Heme</keyword>
<evidence type="ECO:0000256" key="7">
    <source>
        <dbReference type="ARBA" id="ARBA00022982"/>
    </source>
</evidence>
<keyword evidence="8 12" id="KW-1133">Transmembrane helix</keyword>
<feature type="transmembrane region" description="Helical" evidence="12">
    <location>
        <begin position="35"/>
        <end position="59"/>
    </location>
</feature>
<evidence type="ECO:0000313" key="16">
    <source>
        <dbReference type="Proteomes" id="UP001291309"/>
    </source>
</evidence>
<feature type="transmembrane region" description="Helical" evidence="12">
    <location>
        <begin position="187"/>
        <end position="207"/>
    </location>
</feature>
<dbReference type="InterPro" id="IPR005797">
    <property type="entry name" value="Cyt_b/b6_N"/>
</dbReference>
<keyword evidence="6 11" id="KW-0479">Metal-binding</keyword>
<evidence type="ECO:0000256" key="5">
    <source>
        <dbReference type="ARBA" id="ARBA00022692"/>
    </source>
</evidence>
<dbReference type="Pfam" id="PF00033">
    <property type="entry name" value="Cytochrome_B"/>
    <property type="match status" value="1"/>
</dbReference>
<dbReference type="InterPro" id="IPR036909">
    <property type="entry name" value="Cyt_c-like_dom_sf"/>
</dbReference>
<dbReference type="CDD" id="cd00284">
    <property type="entry name" value="Cytochrome_b_N"/>
    <property type="match status" value="1"/>
</dbReference>
<feature type="domain" description="Cytochrome c" evidence="14">
    <location>
        <begin position="480"/>
        <end position="563"/>
    </location>
</feature>
<dbReference type="SUPFAM" id="SSF46626">
    <property type="entry name" value="Cytochrome c"/>
    <property type="match status" value="2"/>
</dbReference>
<dbReference type="InterPro" id="IPR016174">
    <property type="entry name" value="Di-haem_cyt_TM"/>
</dbReference>
<comment type="caution">
    <text evidence="15">The sequence shown here is derived from an EMBL/GenBank/DDBJ whole genome shotgun (WGS) entry which is preliminary data.</text>
</comment>
<keyword evidence="10 12" id="KW-0472">Membrane</keyword>
<evidence type="ECO:0000259" key="14">
    <source>
        <dbReference type="PROSITE" id="PS51007"/>
    </source>
</evidence>
<dbReference type="SUPFAM" id="SSF81648">
    <property type="entry name" value="a domain/subunit of cytochrome bc1 complex (Ubiquinol-cytochrome c reductase)"/>
    <property type="match status" value="1"/>
</dbReference>